<reference evidence="2 3" key="1">
    <citation type="submission" date="2019-09" db="EMBL/GenBank/DDBJ databases">
        <title>Ecophysiology of the spiral-shaped methanotroph Methylospira mobilis as revealed by the complete genome sequence.</title>
        <authorList>
            <person name="Oshkin I.Y."/>
            <person name="Dedysh S.N."/>
            <person name="Miroshnikov K."/>
            <person name="Danilova O.V."/>
            <person name="Hakobyan A."/>
            <person name="Liesack W."/>
        </authorList>
    </citation>
    <scope>NUCLEOTIDE SEQUENCE [LARGE SCALE GENOMIC DNA]</scope>
    <source>
        <strain evidence="2 3">Shm1</strain>
    </source>
</reference>
<dbReference type="InterPro" id="IPR036291">
    <property type="entry name" value="NAD(P)-bd_dom_sf"/>
</dbReference>
<proteinExistence type="predicted"/>
<dbReference type="RefSeq" id="WP_153250138.1">
    <property type="nucleotide sequence ID" value="NZ_CP044205.1"/>
</dbReference>
<evidence type="ECO:0000313" key="3">
    <source>
        <dbReference type="Proteomes" id="UP000325755"/>
    </source>
</evidence>
<organism evidence="2 3">
    <name type="scientific">Candidatus Methylospira mobilis</name>
    <dbReference type="NCBI Taxonomy" id="1808979"/>
    <lineage>
        <taxon>Bacteria</taxon>
        <taxon>Pseudomonadati</taxon>
        <taxon>Pseudomonadota</taxon>
        <taxon>Gammaproteobacteria</taxon>
        <taxon>Methylococcales</taxon>
        <taxon>Methylococcaceae</taxon>
        <taxon>Candidatus Methylospira</taxon>
    </lineage>
</organism>
<dbReference type="AlphaFoldDB" id="A0A5Q0BKR1"/>
<dbReference type="OrthoDB" id="9801056at2"/>
<dbReference type="InParanoid" id="A0A5Q0BKR1"/>
<gene>
    <name evidence="2" type="ORF">F6R98_17275</name>
</gene>
<dbReference type="Pfam" id="PF01370">
    <property type="entry name" value="Epimerase"/>
    <property type="match status" value="1"/>
</dbReference>
<dbReference type="InterPro" id="IPR050177">
    <property type="entry name" value="Lipid_A_modif_metabolic_enz"/>
</dbReference>
<dbReference type="KEGG" id="mmob:F6R98_17275"/>
<dbReference type="InterPro" id="IPR001509">
    <property type="entry name" value="Epimerase_deHydtase"/>
</dbReference>
<dbReference type="PANTHER" id="PTHR43245">
    <property type="entry name" value="BIFUNCTIONAL POLYMYXIN RESISTANCE PROTEIN ARNA"/>
    <property type="match status" value="1"/>
</dbReference>
<feature type="domain" description="NAD-dependent epimerase/dehydratase" evidence="1">
    <location>
        <begin position="18"/>
        <end position="236"/>
    </location>
</feature>
<sequence>MNAKGDDAFVAGGSDGHVLITGANGFVGTALCRQLKEAGYSVRPALRKPERVAGLGPDAVQVGDINECSSWKKAMEGCKYVVHLAGRAHIMRETAHDPLAVFRSTNTAGTLNLANLAAEAGIARFVFLSSVKVNGEVSDRPFSEDDKPQPQDPYAISKWEAEQGLRDIGDRTDMDIVILRPPLIYGPGVRANFLSLLGVARRGLPLPLGSVKNRRSFLFVGNLTSAIRACMEHPGAAGQTFLLSDGEDISTTDLVRRMAKAFGRRERLWPLPMYALRLAGRMTRHSAEVERLLGSLYVDSSKIRRLLQWSPPNTLDQGLAETADWYQRV</sequence>
<dbReference type="PANTHER" id="PTHR43245:SF58">
    <property type="entry name" value="BLL5923 PROTEIN"/>
    <property type="match status" value="1"/>
</dbReference>
<protein>
    <submittedName>
        <fullName evidence="2">SDR family oxidoreductase</fullName>
    </submittedName>
</protein>
<dbReference type="Proteomes" id="UP000325755">
    <property type="component" value="Chromosome"/>
</dbReference>
<keyword evidence="3" id="KW-1185">Reference proteome</keyword>
<name>A0A5Q0BKR1_9GAMM</name>
<evidence type="ECO:0000259" key="1">
    <source>
        <dbReference type="Pfam" id="PF01370"/>
    </source>
</evidence>
<dbReference type="SUPFAM" id="SSF51735">
    <property type="entry name" value="NAD(P)-binding Rossmann-fold domains"/>
    <property type="match status" value="1"/>
</dbReference>
<evidence type="ECO:0000313" key="2">
    <source>
        <dbReference type="EMBL" id="QFY44169.1"/>
    </source>
</evidence>
<dbReference type="EMBL" id="CP044205">
    <property type="protein sequence ID" value="QFY44169.1"/>
    <property type="molecule type" value="Genomic_DNA"/>
</dbReference>
<dbReference type="Gene3D" id="3.40.50.720">
    <property type="entry name" value="NAD(P)-binding Rossmann-like Domain"/>
    <property type="match status" value="1"/>
</dbReference>
<accession>A0A5Q0BKR1</accession>
<dbReference type="CDD" id="cd05232">
    <property type="entry name" value="UDP_G4E_4_SDR_e"/>
    <property type="match status" value="1"/>
</dbReference>